<sequence length="132" mass="14830">MKYATRNKKGVELSINMLVIVALAVFALFLIIGFVIGGFSFFRDIFGGFTERSPEEVAQIKCQTAHTNWKNLGSPEIRNVPGDRWYKDLCADRYDIDFNKDGVKRVNADGTPKDSTEVSYQCTQYVSVDCSA</sequence>
<dbReference type="Proteomes" id="UP000646946">
    <property type="component" value="Unassembled WGS sequence"/>
</dbReference>
<gene>
    <name evidence="2" type="ORF">H1016_04705</name>
</gene>
<keyword evidence="3" id="KW-1185">Reference proteome</keyword>
<name>A0A832V5V3_9ARCH</name>
<dbReference type="EMBL" id="DVAB01000038">
    <property type="protein sequence ID" value="HIK00810.1"/>
    <property type="molecule type" value="Genomic_DNA"/>
</dbReference>
<keyword evidence="1" id="KW-1133">Transmembrane helix</keyword>
<evidence type="ECO:0000256" key="1">
    <source>
        <dbReference type="SAM" id="Phobius"/>
    </source>
</evidence>
<protein>
    <submittedName>
        <fullName evidence="2">Uncharacterized protein</fullName>
    </submittedName>
</protein>
<proteinExistence type="predicted"/>
<evidence type="ECO:0000313" key="3">
    <source>
        <dbReference type="Proteomes" id="UP000646946"/>
    </source>
</evidence>
<evidence type="ECO:0000313" key="2">
    <source>
        <dbReference type="EMBL" id="HIK00810.1"/>
    </source>
</evidence>
<accession>A0A832V5V3</accession>
<feature type="transmembrane region" description="Helical" evidence="1">
    <location>
        <begin position="15"/>
        <end position="42"/>
    </location>
</feature>
<dbReference type="AlphaFoldDB" id="A0A832V5V3"/>
<keyword evidence="1" id="KW-0812">Transmembrane</keyword>
<reference evidence="2 3" key="1">
    <citation type="journal article" name="Nat. Commun.">
        <title>Undinarchaeota illuminate DPANN phylogeny and the impact of gene transfer on archaeal evolution.</title>
        <authorList>
            <person name="Dombrowski N."/>
            <person name="Williams T.A."/>
            <person name="Sun J."/>
            <person name="Woodcroft B.J."/>
            <person name="Lee J.H."/>
            <person name="Minh B.Q."/>
            <person name="Rinke C."/>
            <person name="Spang A."/>
        </authorList>
    </citation>
    <scope>NUCLEOTIDE SEQUENCE [LARGE SCALE GENOMIC DNA]</scope>
    <source>
        <strain evidence="2">MAG_bin1129</strain>
    </source>
</reference>
<organism evidence="2 3">
    <name type="scientific">Candidatus Naiadarchaeum limnaeum</name>
    <dbReference type="NCBI Taxonomy" id="2756139"/>
    <lineage>
        <taxon>Archaea</taxon>
        <taxon>Candidatus Undinarchaeota</taxon>
        <taxon>Candidatus Undinarchaeia</taxon>
        <taxon>Candidatus Naiadarchaeales</taxon>
        <taxon>Candidatus Naiadarchaeaceae</taxon>
        <taxon>Candidatus Naiadarchaeum</taxon>
    </lineage>
</organism>
<comment type="caution">
    <text evidence="2">The sequence shown here is derived from an EMBL/GenBank/DDBJ whole genome shotgun (WGS) entry which is preliminary data.</text>
</comment>
<keyword evidence="1" id="KW-0472">Membrane</keyword>